<sequence>MPLHPQAQAFADMVAQQDSAGWEDQRPEEARIAFAGMTERFGDAPDLARVEDHDAGDGVRIRVYGHDADSPSAAVVFFHGGGWVLGNLESHDAVCRRLAAFSKCTVVAVDYRLAPENPFPGPVDDCYAALKHIVDHCDALSIDPNRIAVAGDSAGANLAIAVAMKARDEDGPTLQFQLLLYPVIEPKFETQTYVQFAQGYGLTRATMQYFWQQYLGAAPGESPASKMPLAVPSKAISLAGLPPTHVVTAEYDVLRDEGESFARLLSDDGVPTTLRRYDGMLHGFIHFAGLFDTGVLATEDVATILRKKLH</sequence>
<keyword evidence="2 5" id="KW-0378">Hydrolase</keyword>
<dbReference type="Gene3D" id="3.40.50.1820">
    <property type="entry name" value="alpha/beta hydrolase"/>
    <property type="match status" value="1"/>
</dbReference>
<dbReference type="InterPro" id="IPR050300">
    <property type="entry name" value="GDXG_lipolytic_enzyme"/>
</dbReference>
<dbReference type="Pfam" id="PF07859">
    <property type="entry name" value="Abhydrolase_3"/>
    <property type="match status" value="1"/>
</dbReference>
<dbReference type="EC" id="3.1.1.1" evidence="5"/>
<feature type="domain" description="Alpha/beta hydrolase fold-3" evidence="4">
    <location>
        <begin position="75"/>
        <end position="285"/>
    </location>
</feature>
<dbReference type="PROSITE" id="PS01174">
    <property type="entry name" value="LIPASE_GDXG_SER"/>
    <property type="match status" value="1"/>
</dbReference>
<evidence type="ECO:0000256" key="2">
    <source>
        <dbReference type="ARBA" id="ARBA00022801"/>
    </source>
</evidence>
<evidence type="ECO:0000313" key="6">
    <source>
        <dbReference type="Proteomes" id="UP000318538"/>
    </source>
</evidence>
<dbReference type="GO" id="GO:0106435">
    <property type="term" value="F:carboxylesterase activity"/>
    <property type="evidence" value="ECO:0007669"/>
    <property type="project" value="UniProtKB-EC"/>
</dbReference>
<evidence type="ECO:0000259" key="4">
    <source>
        <dbReference type="Pfam" id="PF07859"/>
    </source>
</evidence>
<feature type="active site" evidence="3">
    <location>
        <position position="153"/>
    </location>
</feature>
<comment type="similarity">
    <text evidence="1">Belongs to the 'GDXG' lipolytic enzyme family.</text>
</comment>
<dbReference type="InterPro" id="IPR033140">
    <property type="entry name" value="Lipase_GDXG_put_SER_AS"/>
</dbReference>
<evidence type="ECO:0000313" key="5">
    <source>
        <dbReference type="EMBL" id="QDT02231.1"/>
    </source>
</evidence>
<dbReference type="PANTHER" id="PTHR48081:SF8">
    <property type="entry name" value="ALPHA_BETA HYDROLASE FOLD-3 DOMAIN-CONTAINING PROTEIN-RELATED"/>
    <property type="match status" value="1"/>
</dbReference>
<dbReference type="PROSITE" id="PS01173">
    <property type="entry name" value="LIPASE_GDXG_HIS"/>
    <property type="match status" value="1"/>
</dbReference>
<dbReference type="InterPro" id="IPR002168">
    <property type="entry name" value="Lipase_GDXG_HIS_AS"/>
</dbReference>
<dbReference type="SUPFAM" id="SSF53474">
    <property type="entry name" value="alpha/beta-Hydrolases"/>
    <property type="match status" value="1"/>
</dbReference>
<dbReference type="InterPro" id="IPR029058">
    <property type="entry name" value="AB_hydrolase_fold"/>
</dbReference>
<dbReference type="KEGG" id="rlc:K227x_06040"/>
<proteinExistence type="inferred from homology"/>
<gene>
    <name evidence="5" type="primary">nlhH_2</name>
    <name evidence="5" type="ORF">K227x_06040</name>
</gene>
<accession>A0A517N547</accession>
<organism evidence="5 6">
    <name type="scientific">Rubripirellula lacrimiformis</name>
    <dbReference type="NCBI Taxonomy" id="1930273"/>
    <lineage>
        <taxon>Bacteria</taxon>
        <taxon>Pseudomonadati</taxon>
        <taxon>Planctomycetota</taxon>
        <taxon>Planctomycetia</taxon>
        <taxon>Pirellulales</taxon>
        <taxon>Pirellulaceae</taxon>
        <taxon>Rubripirellula</taxon>
    </lineage>
</organism>
<protein>
    <submittedName>
        <fullName evidence="5">Carboxylesterase NlhH</fullName>
        <ecNumber evidence="5">3.1.1.1</ecNumber>
    </submittedName>
</protein>
<dbReference type="PANTHER" id="PTHR48081">
    <property type="entry name" value="AB HYDROLASE SUPERFAMILY PROTEIN C4A8.06C"/>
    <property type="match status" value="1"/>
</dbReference>
<dbReference type="Proteomes" id="UP000318538">
    <property type="component" value="Chromosome"/>
</dbReference>
<dbReference type="InterPro" id="IPR013094">
    <property type="entry name" value="AB_hydrolase_3"/>
</dbReference>
<dbReference type="OrthoDB" id="9815425at2"/>
<dbReference type="FunFam" id="3.40.50.1820:FF:000089">
    <property type="entry name" value="Alpha/beta hydrolase"/>
    <property type="match status" value="1"/>
</dbReference>
<dbReference type="EMBL" id="CP036525">
    <property type="protein sequence ID" value="QDT02231.1"/>
    <property type="molecule type" value="Genomic_DNA"/>
</dbReference>
<dbReference type="AlphaFoldDB" id="A0A517N547"/>
<name>A0A517N547_9BACT</name>
<evidence type="ECO:0000256" key="1">
    <source>
        <dbReference type="ARBA" id="ARBA00010515"/>
    </source>
</evidence>
<reference evidence="5 6" key="1">
    <citation type="submission" date="2019-02" db="EMBL/GenBank/DDBJ databases">
        <title>Deep-cultivation of Planctomycetes and their phenomic and genomic characterization uncovers novel biology.</title>
        <authorList>
            <person name="Wiegand S."/>
            <person name="Jogler M."/>
            <person name="Boedeker C."/>
            <person name="Pinto D."/>
            <person name="Vollmers J."/>
            <person name="Rivas-Marin E."/>
            <person name="Kohn T."/>
            <person name="Peeters S.H."/>
            <person name="Heuer A."/>
            <person name="Rast P."/>
            <person name="Oberbeckmann S."/>
            <person name="Bunk B."/>
            <person name="Jeske O."/>
            <person name="Meyerdierks A."/>
            <person name="Storesund J.E."/>
            <person name="Kallscheuer N."/>
            <person name="Luecker S."/>
            <person name="Lage O.M."/>
            <person name="Pohl T."/>
            <person name="Merkel B.J."/>
            <person name="Hornburger P."/>
            <person name="Mueller R.-W."/>
            <person name="Bruemmer F."/>
            <person name="Labrenz M."/>
            <person name="Spormann A.M."/>
            <person name="Op den Camp H."/>
            <person name="Overmann J."/>
            <person name="Amann R."/>
            <person name="Jetten M.S.M."/>
            <person name="Mascher T."/>
            <person name="Medema M.H."/>
            <person name="Devos D.P."/>
            <person name="Kaster A.-K."/>
            <person name="Ovreas L."/>
            <person name="Rohde M."/>
            <person name="Galperin M.Y."/>
            <person name="Jogler C."/>
        </authorList>
    </citation>
    <scope>NUCLEOTIDE SEQUENCE [LARGE SCALE GENOMIC DNA]</scope>
    <source>
        <strain evidence="5 6">K22_7</strain>
    </source>
</reference>
<dbReference type="RefSeq" id="WP_145167985.1">
    <property type="nucleotide sequence ID" value="NZ_CP036525.1"/>
</dbReference>
<evidence type="ECO:0000256" key="3">
    <source>
        <dbReference type="PROSITE-ProRule" id="PRU10038"/>
    </source>
</evidence>
<keyword evidence="6" id="KW-1185">Reference proteome</keyword>